<evidence type="ECO:0000256" key="7">
    <source>
        <dbReference type="ARBA" id="ARBA00022741"/>
    </source>
</evidence>
<dbReference type="GO" id="GO:0006396">
    <property type="term" value="P:RNA processing"/>
    <property type="evidence" value="ECO:0007669"/>
    <property type="project" value="InterPro"/>
</dbReference>
<proteinExistence type="predicted"/>
<comment type="function">
    <text evidence="15">Methyltransferase: Displays a capping enzyme activity. This function is necessary since all viral RNAs are synthesized in the cytoplasm, and host capping enzymes are restricted to the nucleus. The enzymatic reaction involves a covalent link between 7-methyl-GMP and the methyltransferase, whereas eukaryotic capping enzymes form a covalent complex only with GMP. Methyltransferase catalyzes transfer of a methyl group from S-adenosylmethionine to GTP and GDP to yield m(7)GTP or m(7)GDP. GDP is a better substrate than GTP. This enzyme also displays guanylyltransferase activity to form a covalent complex, methyltransferase-m(7)GMP, from which 7-methyl-GMP is transferred to the mRNA to create the cap structure.</text>
</comment>
<evidence type="ECO:0000256" key="16">
    <source>
        <dbReference type="SAM" id="MobiDB-lite"/>
    </source>
</evidence>
<dbReference type="GO" id="GO:0008174">
    <property type="term" value="F:mRNA methyltransferase activity"/>
    <property type="evidence" value="ECO:0007669"/>
    <property type="project" value="UniProtKB-UniRule"/>
</dbReference>
<comment type="cofactor">
    <cofactor evidence="1">
        <name>Mg(2+)</name>
        <dbReference type="ChEBI" id="CHEBI:18420"/>
    </cofactor>
</comment>
<evidence type="ECO:0000256" key="11">
    <source>
        <dbReference type="ARBA" id="ARBA00022833"/>
    </source>
</evidence>
<keyword evidence="5" id="KW-0548">Nucleotidyltransferase</keyword>
<dbReference type="Pfam" id="PF01661">
    <property type="entry name" value="Macro"/>
    <property type="match status" value="1"/>
</dbReference>
<dbReference type="GO" id="GO:0006508">
    <property type="term" value="P:proteolysis"/>
    <property type="evidence" value="ECO:0007669"/>
    <property type="project" value="UniProtKB-KW"/>
</dbReference>
<dbReference type="GO" id="GO:0006351">
    <property type="term" value="P:DNA-templated transcription"/>
    <property type="evidence" value="ECO:0007669"/>
    <property type="project" value="InterPro"/>
</dbReference>
<evidence type="ECO:0000259" key="17">
    <source>
        <dbReference type="PROSITE" id="PS50507"/>
    </source>
</evidence>
<organismHost>
    <name type="scientific">Bandicota bengalensis</name>
    <name type="common">lesser bandicoot rat</name>
    <dbReference type="NCBI Taxonomy" id="69079"/>
</organismHost>
<evidence type="ECO:0000259" key="19">
    <source>
        <dbReference type="PROSITE" id="PS51657"/>
    </source>
</evidence>
<keyword evidence="7" id="KW-0547">Nucleotide-binding</keyword>
<organismHost>
    <name type="scientific">Chlorocebus aethiops</name>
    <name type="common">Green monkey</name>
    <name type="synonym">Cercopithecus aethiops</name>
    <dbReference type="NCBI Taxonomy" id="9534"/>
</organismHost>
<name>A0A2Z6BAU3_HEV</name>
<dbReference type="Pfam" id="PF01443">
    <property type="entry name" value="Viral_helicase1"/>
    <property type="match status" value="1"/>
</dbReference>
<sequence>METHQYVAATGVNTAREAQATAAAATAFANAQVVRPFLSHSQASLLVELFSPLQLVFEPAVSWSHPVQRVIHNFLEAYVRRKAGACLEVGAHPRSINEHANVIHRCFLPPDGRDMQRWRDCPRRGPANNIRRCILTGRPATDLSFCTNGFQRCRHYADVGIALYSLHDLHPREVARAMRAHGMHTLYAVMHLPAEALLPDGVYTTRAYTARNLEGRLIVTYEGDTSAGYNHDRKSIRSWIKATRVRGCCALVIERVRAVGCHFVLRLTTVANPCPMPYTPYPKATTIYVRSLFSAGTQAGPLGPPPLMCEKSRSTFHCVPTDIWDRLMLFGATLDDEAFCCSRLMTYLRGISFKVTVGTVVANEGWTTDEYALTAVVVASYLTICHQRWIRTQGISMGIKRLAKEHQQGLLFRMGEWLLTKICGPRETFVPGRQLQFYRQCRDWVSAGFYIDLRELCFDREYACPCLPLERTIRKGCNCVARKLRQVCGCFMADAVESLEDSVEDLTADLYPEPDVYIPQGLDNWTIRALTDCLFKAGDRALRAGTKLAGWPRIGLAFFLSPLGLVFCGEPEPGPGGRRTERGPYWGDAAPPSPTPEEDYPYHTPVSPDGPPPPASWTPGPVSPRYTLPTPVEYRGHRPGSAGFWEATPSPPPSEPLSRHSSLQSVDLAPQRNPPVAPVQRTLLELLPDGAAVYEGDLFSSDCYWLVNAANPQHAPGGGICGVFFKRYPEAFDRTQFIHPNGARAAYTITPRPIIHAVAPDYRVRRDPAALHAAYQECLYRQERAAYCLLGSGIYQVPPHESMQAWLDNHLSGDEMYILPSMTSWYRSWRAGVGTAPGGGLGSTPEPQSAGDPQSAPPPPPVSFGGPPTRREAASAAPPAPSRVLVVTPNLANTANLALQQEAEGPFAKFIGNAHVPPGPVRYRFVAGVPGSGKSVGVRRQDCDLVIVPTNQLKAQWRARGFPVMTPHVGLQHCQGRRLVVDEAPSLPPHLLLCYMTAAADVLLLGDPRQIPAIDFESKGLIPAMQLNLEPTEWRLQSHRCPRDVCHLLSADYPGMSTTNPIVRSLMFTGESAGQVLVFTQAAKAMHPGSITVHEAQGSTFNTTTIVATNDARGLLISSRAHCIVALTRHTDKCYILDGPGLLKELGVTDSILNNFYLTQPVEVQARPAAVERAERCENLQDIDMVPPAPPDVALHQMAEAFGHRPLEVRAVVPLCPPLEQGKLYTPFNLTGRDQVTVLALSSTVHCRMAAPAHRLAVLSTLVGRYGKETKLWHDDVEVVRESLKVLIPSISGVKVTSCELMELVEAMIARGQDGTAVLDLDFSDKACTRITFFQKDCNKFTTDEPVQHGKVGQGISAWSKTLVALFGPWFRAIEKAIVANLPEWCFYGDCYVQERFEAAVAGAKACRVFENDFSEFDSTQNNYSLGLECLLMREAGAPEWLWRLYHLLRSAWVLQAPQESLRGRWKKHSGEPGTLLWNTVWNMAVMLHCYQFDGLAVAAFKGDDSVVCCRFYQQRPQAAALITGCGLKLKVNFGDVGSYAGLLVACGLGVTPDVVRFLGRISEKNWGPVKERKEDLEQAVRDFVAKLKNVTALSCLLATRFYKLEPGLALNAVAGLKAIAEGRMELKEYTWPVLQLEGKKE</sequence>
<evidence type="ECO:0000256" key="4">
    <source>
        <dbReference type="ARBA" id="ARBA00022679"/>
    </source>
</evidence>
<dbReference type="CDD" id="cd18809">
    <property type="entry name" value="SF1_C_RecD"/>
    <property type="match status" value="1"/>
</dbReference>
<dbReference type="GO" id="GO:0016556">
    <property type="term" value="P:mRNA modification"/>
    <property type="evidence" value="ECO:0007669"/>
    <property type="project" value="InterPro"/>
</dbReference>
<keyword evidence="8" id="KW-0378">Hydrolase</keyword>
<feature type="domain" description="(+)RNA virus helicase C-terminal" evidence="19">
    <location>
        <begin position="887"/>
        <end position="1169"/>
    </location>
</feature>
<dbReference type="EMBL" id="LC225389">
    <property type="protein sequence ID" value="BBD12729.1"/>
    <property type="molecule type" value="Genomic_RNA"/>
</dbReference>
<keyword evidence="12" id="KW-0067">ATP-binding</keyword>
<keyword evidence="11" id="KW-0862">Zinc</keyword>
<evidence type="ECO:0000256" key="5">
    <source>
        <dbReference type="ARBA" id="ARBA00022695"/>
    </source>
</evidence>
<dbReference type="GO" id="GO:0003723">
    <property type="term" value="F:RNA binding"/>
    <property type="evidence" value="ECO:0007669"/>
    <property type="project" value="InterPro"/>
</dbReference>
<keyword evidence="6" id="KW-0479">Metal-binding</keyword>
<organismHost>
    <name type="scientific">Sus scrofa</name>
    <name type="common">Pig</name>
    <dbReference type="NCBI Taxonomy" id="9823"/>
</organismHost>
<evidence type="ECO:0000259" key="20">
    <source>
        <dbReference type="PROSITE" id="PS51743"/>
    </source>
</evidence>
<dbReference type="InterPro" id="IPR007094">
    <property type="entry name" value="RNA-dir_pol_PSvirus"/>
</dbReference>
<dbReference type="PROSITE" id="PS51657">
    <property type="entry name" value="PSRV_HELICASE"/>
    <property type="match status" value="1"/>
</dbReference>
<dbReference type="PROSITE" id="PS51743">
    <property type="entry name" value="ALPHAVIRUS_MT"/>
    <property type="match status" value="1"/>
</dbReference>
<organismHost>
    <name type="scientific">Macaca</name>
    <name type="common">macaques</name>
    <dbReference type="NCBI Taxonomy" id="9539"/>
</organismHost>
<evidence type="ECO:0000256" key="14">
    <source>
        <dbReference type="ARBA" id="ARBA00023157"/>
    </source>
</evidence>
<keyword evidence="13" id="KW-0693">Viral RNA replication</keyword>
<reference evidence="21" key="1">
    <citation type="journal article" date="2018" name="Arch. Virol.">
        <title>The identification and characterization of novel rat hepatitis E virus strains in Bali and Sumbawa, Indonesia.</title>
        <authorList>
            <person name="Primadharsini P.P."/>
            <person name="Mulyanto"/>
            <person name="Wibawa I.D.N."/>
            <person name="Anggoro J."/>
            <person name="Nishizawa T."/>
            <person name="Takahashi M."/>
            <person name="Jirintai S."/>
            <person name="Okamoto H."/>
        </authorList>
    </citation>
    <scope>NUCLEOTIDE SEQUENCE</scope>
    <source>
        <strain evidence="21">RatESUMBAWA-140L</strain>
    </source>
</reference>
<evidence type="ECO:0000256" key="10">
    <source>
        <dbReference type="ARBA" id="ARBA00022807"/>
    </source>
</evidence>
<feature type="domain" description="Macro" evidence="18">
    <location>
        <begin position="678"/>
        <end position="826"/>
    </location>
</feature>
<feature type="domain" description="RdRp catalytic" evidence="17">
    <location>
        <begin position="1407"/>
        <end position="1518"/>
    </location>
</feature>
<keyword evidence="10" id="KW-0788">Thiol protease</keyword>
<dbReference type="PROSITE" id="PS51154">
    <property type="entry name" value="MACRO"/>
    <property type="match status" value="1"/>
</dbReference>
<keyword evidence="4" id="KW-0808">Transferase</keyword>
<organism evidence="21">
    <name type="scientific">Hepatitis E virus</name>
    <name type="common">HEV</name>
    <dbReference type="NCBI Taxonomy" id="1678143"/>
    <lineage>
        <taxon>Viruses</taxon>
        <taxon>Riboviria</taxon>
        <taxon>Orthornavirae</taxon>
        <taxon>Kitrinoviricota</taxon>
        <taxon>Alsuviricetes</taxon>
        <taxon>Hepelivirales</taxon>
        <taxon>Hepeviridae</taxon>
        <taxon>Orthohepevirinae</taxon>
        <taxon>Paslahepevirus</taxon>
    </lineage>
</organism>
<organismHost>
    <name type="scientific">Gallus gallus</name>
    <name type="common">Chicken</name>
    <dbReference type="NCBI Taxonomy" id="9031"/>
</organismHost>
<evidence type="ECO:0000256" key="6">
    <source>
        <dbReference type="ARBA" id="ARBA00022723"/>
    </source>
</evidence>
<feature type="region of interest" description="Disordered" evidence="16">
    <location>
        <begin position="837"/>
        <end position="881"/>
    </location>
</feature>
<dbReference type="InterPro" id="IPR027417">
    <property type="entry name" value="P-loop_NTPase"/>
</dbReference>
<dbReference type="SUPFAM" id="SSF52540">
    <property type="entry name" value="P-loop containing nucleoside triphosphate hydrolases"/>
    <property type="match status" value="2"/>
</dbReference>
<evidence type="ECO:0000256" key="12">
    <source>
        <dbReference type="ARBA" id="ARBA00022840"/>
    </source>
</evidence>
<dbReference type="SUPFAM" id="SSF52949">
    <property type="entry name" value="Macro domain-like"/>
    <property type="match status" value="1"/>
</dbReference>
<dbReference type="GO" id="GO:0005524">
    <property type="term" value="F:ATP binding"/>
    <property type="evidence" value="ECO:0007669"/>
    <property type="project" value="UniProtKB-KW"/>
</dbReference>
<evidence type="ECO:0000256" key="2">
    <source>
        <dbReference type="ARBA" id="ARBA00022484"/>
    </source>
</evidence>
<dbReference type="InterPro" id="IPR002589">
    <property type="entry name" value="Macro_dom"/>
</dbReference>
<dbReference type="InterPro" id="IPR043502">
    <property type="entry name" value="DNA/RNA_pol_sf"/>
</dbReference>
<keyword evidence="3" id="KW-0645">Protease</keyword>
<evidence type="ECO:0000256" key="13">
    <source>
        <dbReference type="ARBA" id="ARBA00022953"/>
    </source>
</evidence>
<dbReference type="SMART" id="SM00506">
    <property type="entry name" value="A1pp"/>
    <property type="match status" value="1"/>
</dbReference>
<organismHost>
    <name type="scientific">Pan troglodytes</name>
    <name type="common">Chimpanzee</name>
    <dbReference type="NCBI Taxonomy" id="9598"/>
</organismHost>
<organismHost>
    <name type="scientific">Homo sapiens</name>
    <name type="common">Human</name>
    <dbReference type="NCBI Taxonomy" id="9606"/>
</organismHost>
<feature type="region of interest" description="Disordered" evidence="16">
    <location>
        <begin position="639"/>
        <end position="674"/>
    </location>
</feature>
<dbReference type="Gene3D" id="3.40.220.10">
    <property type="entry name" value="Leucine Aminopeptidase, subunit E, domain 1"/>
    <property type="match status" value="1"/>
</dbReference>
<evidence type="ECO:0000256" key="15">
    <source>
        <dbReference type="ARBA" id="ARBA00045149"/>
    </source>
</evidence>
<organismHost>
    <name type="scientific">Saimiri</name>
    <name type="common">squirrel monkeys</name>
    <dbReference type="NCBI Taxonomy" id="9520"/>
</organismHost>
<dbReference type="GO" id="GO:0019082">
    <property type="term" value="P:viral protein processing"/>
    <property type="evidence" value="ECO:0007669"/>
    <property type="project" value="InterPro"/>
</dbReference>
<dbReference type="Pfam" id="PF00978">
    <property type="entry name" value="RdRP_2"/>
    <property type="match status" value="1"/>
</dbReference>
<keyword evidence="9" id="KW-0347">Helicase</keyword>
<dbReference type="GO" id="GO:0008234">
    <property type="term" value="F:cysteine-type peptidase activity"/>
    <property type="evidence" value="ECO:0007669"/>
    <property type="project" value="UniProtKB-KW"/>
</dbReference>
<keyword evidence="14" id="KW-1015">Disulfide bond</keyword>
<dbReference type="InterPro" id="IPR008748">
    <property type="entry name" value="Hepatitis-E_Cys-pept"/>
</dbReference>
<dbReference type="Gene3D" id="3.40.50.300">
    <property type="entry name" value="P-loop containing nucleotide triphosphate hydrolases"/>
    <property type="match status" value="2"/>
</dbReference>
<dbReference type="Pfam" id="PF05417">
    <property type="entry name" value="Peptidase_C41"/>
    <property type="match status" value="1"/>
</dbReference>
<dbReference type="GO" id="GO:0004386">
    <property type="term" value="F:helicase activity"/>
    <property type="evidence" value="ECO:0007669"/>
    <property type="project" value="UniProtKB-KW"/>
</dbReference>
<dbReference type="CDD" id="cd21557">
    <property type="entry name" value="Macro_X_Nsp3-like"/>
    <property type="match status" value="1"/>
</dbReference>
<dbReference type="GO" id="GO:0046872">
    <property type="term" value="F:metal ion binding"/>
    <property type="evidence" value="ECO:0007669"/>
    <property type="project" value="UniProtKB-KW"/>
</dbReference>
<feature type="domain" description="Alphavirus-like MT" evidence="20">
    <location>
        <begin position="56"/>
        <end position="240"/>
    </location>
</feature>
<dbReference type="InterPro" id="IPR002588">
    <property type="entry name" value="Alphavirus-like_MT_dom"/>
</dbReference>
<keyword evidence="2" id="KW-0696">RNA-directed RNA polymerase</keyword>
<dbReference type="InterPro" id="IPR044371">
    <property type="entry name" value="Macro_X_NSP3-like"/>
</dbReference>
<dbReference type="GO" id="GO:0039694">
    <property type="term" value="P:viral RNA genome replication"/>
    <property type="evidence" value="ECO:0007669"/>
    <property type="project" value="InterPro"/>
</dbReference>
<dbReference type="InterPro" id="IPR047307">
    <property type="entry name" value="Hepeviridae_RdRp"/>
</dbReference>
<dbReference type="Pfam" id="PF01660">
    <property type="entry name" value="Vmethyltransf"/>
    <property type="match status" value="1"/>
</dbReference>
<dbReference type="PROSITE" id="PS50507">
    <property type="entry name" value="RDRP_SSRNA_POS"/>
    <property type="match status" value="1"/>
</dbReference>
<dbReference type="GO" id="GO:0003968">
    <property type="term" value="F:RNA-directed RNA polymerase activity"/>
    <property type="evidence" value="ECO:0007669"/>
    <property type="project" value="UniProtKB-KW"/>
</dbReference>
<evidence type="ECO:0000256" key="3">
    <source>
        <dbReference type="ARBA" id="ARBA00022670"/>
    </source>
</evidence>
<dbReference type="InterPro" id="IPR043472">
    <property type="entry name" value="Macro_dom-like"/>
</dbReference>
<organismHost>
    <name type="scientific">Callithrix</name>
    <dbReference type="NCBI Taxonomy" id="9481"/>
</organismHost>
<protein>
    <submittedName>
        <fullName evidence="21">Non-structural polyprotein</fullName>
    </submittedName>
</protein>
<dbReference type="InterPro" id="IPR027351">
    <property type="entry name" value="(+)RNA_virus_helicase_core_dom"/>
</dbReference>
<feature type="region of interest" description="Disordered" evidence="16">
    <location>
        <begin position="572"/>
        <end position="622"/>
    </location>
</feature>
<evidence type="ECO:0000259" key="18">
    <source>
        <dbReference type="PROSITE" id="PS51154"/>
    </source>
</evidence>
<evidence type="ECO:0000256" key="8">
    <source>
        <dbReference type="ARBA" id="ARBA00022801"/>
    </source>
</evidence>
<organismHost>
    <name type="scientific">Mus musculus</name>
    <name type="common">Mouse</name>
    <dbReference type="NCBI Taxonomy" id="10090"/>
</organismHost>
<dbReference type="InterPro" id="IPR001788">
    <property type="entry name" value="RNA-dep_RNA_pol_alsuvir"/>
</dbReference>
<organismHost>
    <name type="scientific">Cercopithecus hamlyni</name>
    <name type="common">Owl-faced monkey</name>
    <name type="synonym">Hamlyn's monkey</name>
    <dbReference type="NCBI Taxonomy" id="9536"/>
</organismHost>
<accession>A0A2Z6BAU3</accession>
<evidence type="ECO:0000313" key="21">
    <source>
        <dbReference type="EMBL" id="BBD12729.1"/>
    </source>
</evidence>
<evidence type="ECO:0000256" key="9">
    <source>
        <dbReference type="ARBA" id="ARBA00022806"/>
    </source>
</evidence>
<evidence type="ECO:0000256" key="1">
    <source>
        <dbReference type="ARBA" id="ARBA00001946"/>
    </source>
</evidence>
<dbReference type="SUPFAM" id="SSF56672">
    <property type="entry name" value="DNA/RNA polymerases"/>
    <property type="match status" value="1"/>
</dbReference>
<dbReference type="CDD" id="cd23259">
    <property type="entry name" value="Hepeviridae_RdRp"/>
    <property type="match status" value="1"/>
</dbReference>